<proteinExistence type="predicted"/>
<dbReference type="Proteomes" id="UP001143480">
    <property type="component" value="Unassembled WGS sequence"/>
</dbReference>
<dbReference type="AlphaFoldDB" id="A0A9W6NJ18"/>
<reference evidence="2" key="1">
    <citation type="journal article" date="2014" name="Int. J. Syst. Evol. Microbiol.">
        <title>Complete genome sequence of Corynebacterium casei LMG S-19264T (=DSM 44701T), isolated from a smear-ripened cheese.</title>
        <authorList>
            <consortium name="US DOE Joint Genome Institute (JGI-PGF)"/>
            <person name="Walter F."/>
            <person name="Albersmeier A."/>
            <person name="Kalinowski J."/>
            <person name="Ruckert C."/>
        </authorList>
    </citation>
    <scope>NUCLEOTIDE SEQUENCE</scope>
    <source>
        <strain evidence="2">VKM Ac-1321</strain>
    </source>
</reference>
<reference evidence="2" key="2">
    <citation type="submission" date="2023-01" db="EMBL/GenBank/DDBJ databases">
        <authorList>
            <person name="Sun Q."/>
            <person name="Evtushenko L."/>
        </authorList>
    </citation>
    <scope>NUCLEOTIDE SEQUENCE</scope>
    <source>
        <strain evidence="2">VKM Ac-1321</strain>
    </source>
</reference>
<gene>
    <name evidence="2" type="ORF">GCM10017581_011950</name>
</gene>
<accession>A0A9W6NJ18</accession>
<evidence type="ECO:0000313" key="3">
    <source>
        <dbReference type="Proteomes" id="UP001143480"/>
    </source>
</evidence>
<dbReference type="EMBL" id="BSFP01000004">
    <property type="protein sequence ID" value="GLK99454.1"/>
    <property type="molecule type" value="Genomic_DNA"/>
</dbReference>
<keyword evidence="3" id="KW-1185">Reference proteome</keyword>
<comment type="caution">
    <text evidence="2">The sequence shown here is derived from an EMBL/GenBank/DDBJ whole genome shotgun (WGS) entry which is preliminary data.</text>
</comment>
<evidence type="ECO:0000256" key="1">
    <source>
        <dbReference type="SAM" id="MobiDB-lite"/>
    </source>
</evidence>
<sequence>MPRARQQGPGGQYFPTLGQPISNNAYTTAWRKAREDDRTSWDTGSGRVTRARGA</sequence>
<organism evidence="2 3">
    <name type="scientific">Dactylosporangium matsuzakiense</name>
    <dbReference type="NCBI Taxonomy" id="53360"/>
    <lineage>
        <taxon>Bacteria</taxon>
        <taxon>Bacillati</taxon>
        <taxon>Actinomycetota</taxon>
        <taxon>Actinomycetes</taxon>
        <taxon>Micromonosporales</taxon>
        <taxon>Micromonosporaceae</taxon>
        <taxon>Dactylosporangium</taxon>
    </lineage>
</organism>
<protein>
    <submittedName>
        <fullName evidence="2">Uncharacterized protein</fullName>
    </submittedName>
</protein>
<evidence type="ECO:0000313" key="2">
    <source>
        <dbReference type="EMBL" id="GLK99454.1"/>
    </source>
</evidence>
<name>A0A9W6NJ18_9ACTN</name>
<feature type="region of interest" description="Disordered" evidence="1">
    <location>
        <begin position="1"/>
        <end position="54"/>
    </location>
</feature>